<sequence>MKSSITTGQNRNEVLAPSARTPFYLYDESQIQDSLARFRSIPYANSALHFATMANDNPFLLRLLKKEGFGVFVNSPKHLKAAFDAGFSSEDIIFASTGLSRELMQLLIKHKIHVNLDSLSQVALYGSLNPGSQVGIRINIDEKSKNNVFIGAESRIGMLESELPELFELASRHGLRLTGTHVYLGTDIALKDILQGIEKTLALSDRFPGLEFIDLGGGFPIDPERFDFEAYKKTVSALFEDYSRKRGRSIKMIIEPGRSLFGQSGTFFTTVTDVKERPNRIIVCCDASASLIPRAMFYEDYNPVTVPGGAGRALFDKPVDIVGSTTYSRDFLAKGISLPRVEVGEQLIFGQAGSYCYSMITRFLGQALPPEILRTTGGQFEIIRPGESFLTEAGR</sequence>
<comment type="cofactor">
    <cofactor evidence="1">
        <name>pyridoxal 5'-phosphate</name>
        <dbReference type="ChEBI" id="CHEBI:597326"/>
    </cofactor>
</comment>
<dbReference type="Pfam" id="PF02784">
    <property type="entry name" value="Orn_Arg_deC_N"/>
    <property type="match status" value="1"/>
</dbReference>
<dbReference type="PANTHER" id="PTHR43727:SF2">
    <property type="entry name" value="GROUP IV DECARBOXYLASE"/>
    <property type="match status" value="1"/>
</dbReference>
<name>A0A3Q8IA24_9BACT</name>
<dbReference type="InterPro" id="IPR022644">
    <property type="entry name" value="De-COase2_N"/>
</dbReference>
<evidence type="ECO:0000256" key="1">
    <source>
        <dbReference type="ARBA" id="ARBA00001933"/>
    </source>
</evidence>
<dbReference type="Pfam" id="PF00278">
    <property type="entry name" value="Orn_DAP_Arg_deC"/>
    <property type="match status" value="1"/>
</dbReference>
<dbReference type="Gene3D" id="3.20.20.10">
    <property type="entry name" value="Alanine racemase"/>
    <property type="match status" value="1"/>
</dbReference>
<evidence type="ECO:0000256" key="2">
    <source>
        <dbReference type="ARBA" id="ARBA00022898"/>
    </source>
</evidence>
<evidence type="ECO:0000313" key="6">
    <source>
        <dbReference type="EMBL" id="AYM53697.1"/>
    </source>
</evidence>
<proteinExistence type="inferred from homology"/>
<dbReference type="PANTHER" id="PTHR43727">
    <property type="entry name" value="DIAMINOPIMELATE DECARBOXYLASE"/>
    <property type="match status" value="1"/>
</dbReference>
<dbReference type="GO" id="GO:0009089">
    <property type="term" value="P:lysine biosynthetic process via diaminopimelate"/>
    <property type="evidence" value="ECO:0007669"/>
    <property type="project" value="TreeGrafter"/>
</dbReference>
<evidence type="ECO:0000259" key="4">
    <source>
        <dbReference type="Pfam" id="PF00278"/>
    </source>
</evidence>
<dbReference type="InterPro" id="IPR009006">
    <property type="entry name" value="Ala_racemase/Decarboxylase_C"/>
</dbReference>
<dbReference type="InterPro" id="IPR029066">
    <property type="entry name" value="PLP-binding_barrel"/>
</dbReference>
<accession>A0A3Q8IA24</accession>
<evidence type="ECO:0000259" key="5">
    <source>
        <dbReference type="Pfam" id="PF02784"/>
    </source>
</evidence>
<feature type="domain" description="Orn/DAP/Arg decarboxylase 2 C-terminal" evidence="4">
    <location>
        <begin position="23"/>
        <end position="353"/>
    </location>
</feature>
<feature type="domain" description="Orn/DAP/Arg decarboxylase 2 N-terminal" evidence="5">
    <location>
        <begin position="35"/>
        <end position="260"/>
    </location>
</feature>
<organism evidence="6">
    <name type="scientific">Cystobacter fuscus</name>
    <dbReference type="NCBI Taxonomy" id="43"/>
    <lineage>
        <taxon>Bacteria</taxon>
        <taxon>Pseudomonadati</taxon>
        <taxon>Myxococcota</taxon>
        <taxon>Myxococcia</taxon>
        <taxon>Myxococcales</taxon>
        <taxon>Cystobacterineae</taxon>
        <taxon>Archangiaceae</taxon>
        <taxon>Cystobacter</taxon>
    </lineage>
</organism>
<dbReference type="SUPFAM" id="SSF50621">
    <property type="entry name" value="Alanine racemase C-terminal domain-like"/>
    <property type="match status" value="1"/>
</dbReference>
<dbReference type="SUPFAM" id="SSF51419">
    <property type="entry name" value="PLP-binding barrel"/>
    <property type="match status" value="1"/>
</dbReference>
<dbReference type="PRINTS" id="PR01179">
    <property type="entry name" value="ODADCRBXLASE"/>
</dbReference>
<dbReference type="GO" id="GO:0008836">
    <property type="term" value="F:diaminopimelate decarboxylase activity"/>
    <property type="evidence" value="ECO:0007669"/>
    <property type="project" value="TreeGrafter"/>
</dbReference>
<dbReference type="Gene3D" id="2.40.37.10">
    <property type="entry name" value="Lyase, Ornithine Decarboxylase, Chain A, domain 1"/>
    <property type="match status" value="1"/>
</dbReference>
<dbReference type="EMBL" id="MH908908">
    <property type="protein sequence ID" value="AYM53697.1"/>
    <property type="molecule type" value="Genomic_DNA"/>
</dbReference>
<dbReference type="InterPro" id="IPR022643">
    <property type="entry name" value="De-COase2_C"/>
</dbReference>
<evidence type="ECO:0000256" key="3">
    <source>
        <dbReference type="RuleBase" id="RU003737"/>
    </source>
</evidence>
<dbReference type="AlphaFoldDB" id="A0A3Q8IA24"/>
<comment type="similarity">
    <text evidence="3">Belongs to the Orn/Lys/Arg decarboxylase class-II family.</text>
</comment>
<dbReference type="InterPro" id="IPR000183">
    <property type="entry name" value="Orn/DAP/Arg_de-COase"/>
</dbReference>
<keyword evidence="2" id="KW-0663">Pyridoxal phosphate</keyword>
<reference evidence="6" key="1">
    <citation type="journal article" date="2018" name="J. Ind. Microbiol. Biotechnol.">
        <title>Genome mining reveals uncommon alkylpyrones as type III PKS products from myxobacteria.</title>
        <authorList>
            <person name="Hug J.J."/>
            <person name="Panter F."/>
            <person name="Krug D."/>
            <person name="Muller R."/>
        </authorList>
    </citation>
    <scope>NUCLEOTIDE SEQUENCE</scope>
    <source>
        <strain evidence="6">MCy9118</strain>
    </source>
</reference>
<protein>
    <submittedName>
        <fullName evidence="6">Diaminopimelate decarboxylase</fullName>
    </submittedName>
</protein>